<evidence type="ECO:0000256" key="1">
    <source>
        <dbReference type="SAM" id="MobiDB-lite"/>
    </source>
</evidence>
<dbReference type="Proteomes" id="UP000282674">
    <property type="component" value="Unassembled WGS sequence"/>
</dbReference>
<proteinExistence type="predicted"/>
<accession>A0A3M2M5T2</accession>
<dbReference type="EMBL" id="RFFG01000015">
    <property type="protein sequence ID" value="RMI45124.1"/>
    <property type="molecule type" value="Genomic_DNA"/>
</dbReference>
<sequence length="177" mass="17003">MLRPIAATALILALATACGGGGDSGGGDGGSGTDRAAGTAQAPSSGPGQAPGGSSSAPSSQEPSSEPGGGPAGSTPAPSSGVPGAPVTINGVQPGRAAPSSLDGTWASSRVKMFFYRGAAALNSPNFCTGTVDPQNTITLTCADHSTERAQGKAEVSGSSLKVTWASGTVDTLTRKS</sequence>
<feature type="compositionally biased region" description="Low complexity" evidence="1">
    <location>
        <begin position="73"/>
        <end position="86"/>
    </location>
</feature>
<feature type="region of interest" description="Disordered" evidence="1">
    <location>
        <begin position="17"/>
        <end position="103"/>
    </location>
</feature>
<organism evidence="3 4">
    <name type="scientific">Actinomadura harenae</name>
    <dbReference type="NCBI Taxonomy" id="2483351"/>
    <lineage>
        <taxon>Bacteria</taxon>
        <taxon>Bacillati</taxon>
        <taxon>Actinomycetota</taxon>
        <taxon>Actinomycetes</taxon>
        <taxon>Streptosporangiales</taxon>
        <taxon>Thermomonosporaceae</taxon>
        <taxon>Actinomadura</taxon>
    </lineage>
</organism>
<dbReference type="OrthoDB" id="3483234at2"/>
<evidence type="ECO:0000313" key="4">
    <source>
        <dbReference type="Proteomes" id="UP000282674"/>
    </source>
</evidence>
<reference evidence="3 4" key="1">
    <citation type="submission" date="2018-10" db="EMBL/GenBank/DDBJ databases">
        <title>Isolation from soil.</title>
        <authorList>
            <person name="Hu J."/>
        </authorList>
    </citation>
    <scope>NUCLEOTIDE SEQUENCE [LARGE SCALE GENOMIC DNA]</scope>
    <source>
        <strain evidence="3 4">NEAU-Ht49</strain>
    </source>
</reference>
<dbReference type="RefSeq" id="WP_122194267.1">
    <property type="nucleotide sequence ID" value="NZ_JBHSKC010000001.1"/>
</dbReference>
<evidence type="ECO:0008006" key="5">
    <source>
        <dbReference type="Google" id="ProtNLM"/>
    </source>
</evidence>
<protein>
    <recommendedName>
        <fullName evidence="5">Serine/threonine protein kinase</fullName>
    </recommendedName>
</protein>
<feature type="chain" id="PRO_5039255906" description="Serine/threonine protein kinase" evidence="2">
    <location>
        <begin position="20"/>
        <end position="177"/>
    </location>
</feature>
<evidence type="ECO:0000256" key="2">
    <source>
        <dbReference type="SAM" id="SignalP"/>
    </source>
</evidence>
<evidence type="ECO:0000313" key="3">
    <source>
        <dbReference type="EMBL" id="RMI45124.1"/>
    </source>
</evidence>
<dbReference type="AlphaFoldDB" id="A0A3M2M5T2"/>
<comment type="caution">
    <text evidence="3">The sequence shown here is derived from an EMBL/GenBank/DDBJ whole genome shotgun (WGS) entry which is preliminary data.</text>
</comment>
<keyword evidence="2" id="KW-0732">Signal</keyword>
<keyword evidence="4" id="KW-1185">Reference proteome</keyword>
<gene>
    <name evidence="3" type="ORF">EBO15_11195</name>
</gene>
<feature type="compositionally biased region" description="Low complexity" evidence="1">
    <location>
        <begin position="40"/>
        <end position="66"/>
    </location>
</feature>
<name>A0A3M2M5T2_9ACTN</name>
<feature type="compositionally biased region" description="Gly residues" evidence="1">
    <location>
        <begin position="18"/>
        <end position="32"/>
    </location>
</feature>
<feature type="signal peptide" evidence="2">
    <location>
        <begin position="1"/>
        <end position="19"/>
    </location>
</feature>
<dbReference type="PROSITE" id="PS51257">
    <property type="entry name" value="PROKAR_LIPOPROTEIN"/>
    <property type="match status" value="1"/>
</dbReference>